<keyword evidence="2" id="KW-1185">Reference proteome</keyword>
<gene>
    <name evidence="1" type="ORF">GTA08_BOTSDO03681</name>
</gene>
<protein>
    <submittedName>
        <fullName evidence="1">Uncharacterized protein</fullName>
    </submittedName>
</protein>
<comment type="caution">
    <text evidence="1">The sequence shown here is derived from an EMBL/GenBank/DDBJ whole genome shotgun (WGS) entry which is preliminary data.</text>
</comment>
<dbReference type="AlphaFoldDB" id="A0A8H4IVY8"/>
<sequence>MGCIIDGQTLSIGGPSATIGDTTFSLGPQGIAFADPSSGVTSKLAVSLAATIEVSDQSLTTDQNLGDVILTAITDGMVGFAGRREEIITTVPFPEAGASAGGAGEKIVVVTMRGGRAPLTATLDESQNVMIL</sequence>
<dbReference type="EMBL" id="WWBZ02000022">
    <property type="protein sequence ID" value="KAF4308615.1"/>
    <property type="molecule type" value="Genomic_DNA"/>
</dbReference>
<evidence type="ECO:0000313" key="1">
    <source>
        <dbReference type="EMBL" id="KAF4308615.1"/>
    </source>
</evidence>
<accession>A0A8H4IVY8</accession>
<organism evidence="1 2">
    <name type="scientific">Botryosphaeria dothidea</name>
    <dbReference type="NCBI Taxonomy" id="55169"/>
    <lineage>
        <taxon>Eukaryota</taxon>
        <taxon>Fungi</taxon>
        <taxon>Dikarya</taxon>
        <taxon>Ascomycota</taxon>
        <taxon>Pezizomycotina</taxon>
        <taxon>Dothideomycetes</taxon>
        <taxon>Dothideomycetes incertae sedis</taxon>
        <taxon>Botryosphaeriales</taxon>
        <taxon>Botryosphaeriaceae</taxon>
        <taxon>Botryosphaeria</taxon>
    </lineage>
</organism>
<evidence type="ECO:0000313" key="2">
    <source>
        <dbReference type="Proteomes" id="UP000572817"/>
    </source>
</evidence>
<dbReference type="Proteomes" id="UP000572817">
    <property type="component" value="Unassembled WGS sequence"/>
</dbReference>
<proteinExistence type="predicted"/>
<name>A0A8H4IVY8_9PEZI</name>
<reference evidence="1" key="1">
    <citation type="submission" date="2020-04" db="EMBL/GenBank/DDBJ databases">
        <title>Genome Assembly and Annotation of Botryosphaeria dothidea sdau 11-99, a Latent Pathogen of Apple Fruit Ring Rot in China.</title>
        <authorList>
            <person name="Yu C."/>
            <person name="Diao Y."/>
            <person name="Lu Q."/>
            <person name="Zhao J."/>
            <person name="Cui S."/>
            <person name="Peng C."/>
            <person name="He B."/>
            <person name="Liu H."/>
        </authorList>
    </citation>
    <scope>NUCLEOTIDE SEQUENCE [LARGE SCALE GENOMIC DNA]</scope>
    <source>
        <strain evidence="1">Sdau11-99</strain>
    </source>
</reference>